<dbReference type="Pfam" id="PF02254">
    <property type="entry name" value="TrkA_N"/>
    <property type="match status" value="2"/>
</dbReference>
<keyword evidence="10" id="KW-1185">Reference proteome</keyword>
<keyword evidence="2" id="KW-0813">Transport</keyword>
<name>A0A510HFK2_9ACTN</name>
<dbReference type="SUPFAM" id="SSF51735">
    <property type="entry name" value="NAD(P)-binding Rossmann-fold domains"/>
    <property type="match status" value="2"/>
</dbReference>
<dbReference type="RefSeq" id="WP_143526835.1">
    <property type="nucleotide sequence ID" value="NZ_AP019791.1"/>
</dbReference>
<dbReference type="OrthoDB" id="9775180at2"/>
<keyword evidence="5" id="KW-0520">NAD</keyword>
<dbReference type="GO" id="GO:0015079">
    <property type="term" value="F:potassium ion transmembrane transporter activity"/>
    <property type="evidence" value="ECO:0007669"/>
    <property type="project" value="InterPro"/>
</dbReference>
<dbReference type="EMBL" id="AP019791">
    <property type="protein sequence ID" value="BBL78728.1"/>
    <property type="molecule type" value="Genomic_DNA"/>
</dbReference>
<sequence length="443" mass="47733">MRTVILGAGEVGFNTARMLSREGHQVILVEQDESLVEQVSEQLDALVIQGNGASPRVLSEAGIDDADLLVAATNSDEANIIGCLLAKTQGVRLTVARLHNPDYYDPEEPFAQETLGIDFVIHTEQMAAKTIRTVLLVPGAVNLDTFAGERVAAAEVILEKGSPVVGRALRDVRLPAETLIVGIVREGEALVPRGDTVLEERDHILLVTARPVSEAVRAVGADTAPVREVVIYGGGRIGLRLALALEEAGMDVKVIERDERRARYVASQLRKGFVLHADALSEDFLLQERVDQADAFVAVTRDDRANLLAAMYARRLGARRTIAGISQGEFAPLADALGVDLTISPRLLAAEAILRFVRRGEVVNVALLESGAQMIELRVPQGCRISGRPLAEVDFPEGAIIGAVIRNGEVLIPTGRDALEPGDDVIVFAVERAVERVERLFAP</sequence>
<dbReference type="NCBIfam" id="NF007039">
    <property type="entry name" value="PRK09496.3-2"/>
    <property type="match status" value="1"/>
</dbReference>
<feature type="domain" description="RCK N-terminal" evidence="7">
    <location>
        <begin position="1"/>
        <end position="121"/>
    </location>
</feature>
<dbReference type="PROSITE" id="PS51201">
    <property type="entry name" value="RCK_N"/>
    <property type="match status" value="2"/>
</dbReference>
<dbReference type="PROSITE" id="PS51202">
    <property type="entry name" value="RCK_C"/>
    <property type="match status" value="2"/>
</dbReference>
<dbReference type="NCBIfam" id="NF007041">
    <property type="entry name" value="PRK09496.3-4"/>
    <property type="match status" value="1"/>
</dbReference>
<evidence type="ECO:0000256" key="3">
    <source>
        <dbReference type="ARBA" id="ARBA00022538"/>
    </source>
</evidence>
<dbReference type="SUPFAM" id="SSF116726">
    <property type="entry name" value="TrkA C-terminal domain-like"/>
    <property type="match status" value="2"/>
</dbReference>
<evidence type="ECO:0000256" key="6">
    <source>
        <dbReference type="ARBA" id="ARBA00023065"/>
    </source>
</evidence>
<keyword evidence="4" id="KW-0630">Potassium</keyword>
<feature type="domain" description="RCK C-terminal" evidence="8">
    <location>
        <begin position="360"/>
        <end position="443"/>
    </location>
</feature>
<evidence type="ECO:0000256" key="2">
    <source>
        <dbReference type="ARBA" id="ARBA00022448"/>
    </source>
</evidence>
<gene>
    <name evidence="9" type="ORF">RxyAA322_05820</name>
</gene>
<dbReference type="NCBIfam" id="NF007032">
    <property type="entry name" value="PRK09496.1-4"/>
    <property type="match status" value="1"/>
</dbReference>
<evidence type="ECO:0000259" key="8">
    <source>
        <dbReference type="PROSITE" id="PS51202"/>
    </source>
</evidence>
<dbReference type="PANTHER" id="PTHR43833:SF5">
    <property type="entry name" value="TRK SYSTEM POTASSIUM UPTAKE PROTEIN TRKA"/>
    <property type="match status" value="1"/>
</dbReference>
<dbReference type="InterPro" id="IPR003148">
    <property type="entry name" value="RCK_N"/>
</dbReference>
<dbReference type="NCBIfam" id="NF007031">
    <property type="entry name" value="PRK09496.1-2"/>
    <property type="match status" value="1"/>
</dbReference>
<evidence type="ECO:0000313" key="10">
    <source>
        <dbReference type="Proteomes" id="UP000318065"/>
    </source>
</evidence>
<dbReference type="Gene3D" id="3.30.70.1450">
    <property type="entry name" value="Regulator of K+ conductance, C-terminal domain"/>
    <property type="match status" value="2"/>
</dbReference>
<evidence type="ECO:0000259" key="7">
    <source>
        <dbReference type="PROSITE" id="PS51201"/>
    </source>
</evidence>
<dbReference type="Pfam" id="PF02080">
    <property type="entry name" value="TrkA_C"/>
    <property type="match status" value="2"/>
</dbReference>
<protein>
    <recommendedName>
        <fullName evidence="1">Trk system potassium uptake protein TrkA</fullName>
    </recommendedName>
</protein>
<feature type="domain" description="RCK C-terminal" evidence="8">
    <location>
        <begin position="141"/>
        <end position="222"/>
    </location>
</feature>
<evidence type="ECO:0000313" key="9">
    <source>
        <dbReference type="EMBL" id="BBL78728.1"/>
    </source>
</evidence>
<dbReference type="InterPro" id="IPR036721">
    <property type="entry name" value="RCK_C_sf"/>
</dbReference>
<dbReference type="InterPro" id="IPR006036">
    <property type="entry name" value="K_uptake_TrkA"/>
</dbReference>
<dbReference type="InterPro" id="IPR006037">
    <property type="entry name" value="RCK_C"/>
</dbReference>
<evidence type="ECO:0000256" key="5">
    <source>
        <dbReference type="ARBA" id="ARBA00023027"/>
    </source>
</evidence>
<dbReference type="PRINTS" id="PR00335">
    <property type="entry name" value="KUPTAKETRKA"/>
</dbReference>
<dbReference type="AlphaFoldDB" id="A0A510HFK2"/>
<evidence type="ECO:0000256" key="1">
    <source>
        <dbReference type="ARBA" id="ARBA00017378"/>
    </source>
</evidence>
<reference evidence="9" key="1">
    <citation type="journal article" date="2019" name="Microbiol. Resour. Announc.">
        <title>Complete Genome Sequence of Rubrobacter xylanophilus Strain AA3-22, Isolated from Arima Onsen in Japan.</title>
        <authorList>
            <person name="Tomariguchi N."/>
            <person name="Miyazaki K."/>
        </authorList>
    </citation>
    <scope>NUCLEOTIDE SEQUENCE [LARGE SCALE GENOMIC DNA]</scope>
    <source>
        <strain evidence="9">AA3-22</strain>
    </source>
</reference>
<keyword evidence="3" id="KW-0633">Potassium transport</keyword>
<proteinExistence type="predicted"/>
<dbReference type="NCBIfam" id="NF007034">
    <property type="entry name" value="PRK09496.2-1"/>
    <property type="match status" value="1"/>
</dbReference>
<accession>A0A510HFK2</accession>
<dbReference type="InterPro" id="IPR050721">
    <property type="entry name" value="Trk_Ktr_HKT_K-transport"/>
</dbReference>
<dbReference type="PANTHER" id="PTHR43833">
    <property type="entry name" value="POTASSIUM CHANNEL PROTEIN 2-RELATED-RELATED"/>
    <property type="match status" value="1"/>
</dbReference>
<evidence type="ECO:0000256" key="4">
    <source>
        <dbReference type="ARBA" id="ARBA00022958"/>
    </source>
</evidence>
<dbReference type="InterPro" id="IPR036291">
    <property type="entry name" value="NAD(P)-bd_dom_sf"/>
</dbReference>
<dbReference type="Proteomes" id="UP000318065">
    <property type="component" value="Chromosome"/>
</dbReference>
<keyword evidence="6" id="KW-0406">Ion transport</keyword>
<organism evidence="9 10">
    <name type="scientific">Rubrobacter xylanophilus</name>
    <dbReference type="NCBI Taxonomy" id="49319"/>
    <lineage>
        <taxon>Bacteria</taxon>
        <taxon>Bacillati</taxon>
        <taxon>Actinomycetota</taxon>
        <taxon>Rubrobacteria</taxon>
        <taxon>Rubrobacterales</taxon>
        <taxon>Rubrobacteraceae</taxon>
        <taxon>Rubrobacter</taxon>
    </lineage>
</organism>
<dbReference type="GO" id="GO:0005886">
    <property type="term" value="C:plasma membrane"/>
    <property type="evidence" value="ECO:0007669"/>
    <property type="project" value="InterPro"/>
</dbReference>
<feature type="domain" description="RCK N-terminal" evidence="7">
    <location>
        <begin position="226"/>
        <end position="345"/>
    </location>
</feature>
<dbReference type="Gene3D" id="3.40.50.720">
    <property type="entry name" value="NAD(P)-binding Rossmann-like Domain"/>
    <property type="match status" value="2"/>
</dbReference>